<evidence type="ECO:0000313" key="1">
    <source>
        <dbReference type="EMBL" id="OAQ22807.1"/>
    </source>
</evidence>
<dbReference type="Proteomes" id="UP000078512">
    <property type="component" value="Unassembled WGS sequence"/>
</dbReference>
<dbReference type="AlphaFoldDB" id="A0A197JCG2"/>
<evidence type="ECO:0000313" key="2">
    <source>
        <dbReference type="Proteomes" id="UP000078512"/>
    </source>
</evidence>
<organism evidence="1 2">
    <name type="scientific">Linnemannia elongata AG-77</name>
    <dbReference type="NCBI Taxonomy" id="1314771"/>
    <lineage>
        <taxon>Eukaryota</taxon>
        <taxon>Fungi</taxon>
        <taxon>Fungi incertae sedis</taxon>
        <taxon>Mucoromycota</taxon>
        <taxon>Mortierellomycotina</taxon>
        <taxon>Mortierellomycetes</taxon>
        <taxon>Mortierellales</taxon>
        <taxon>Mortierellaceae</taxon>
        <taxon>Linnemannia</taxon>
    </lineage>
</organism>
<accession>A0A197JCG2</accession>
<keyword evidence="2" id="KW-1185">Reference proteome</keyword>
<sequence>MLFSSCTCSFSCSLHEPRYGLTVIRGDTLFITKKHPDIVHDLRVVLVGSLHEPLNCERLVLLSPTTGLVEQSNVVLGLHFALQGLLRIPLRSLRLVLWYSQHPARKDSSQKPGLSQLLHRIESLSRILHDYRAGVYKSQRTAPFFNGEDGLVSWIHDNAACLSNGSWASQ</sequence>
<reference evidence="1 2" key="1">
    <citation type="submission" date="2016-05" db="EMBL/GenBank/DDBJ databases">
        <title>Genome sequencing reveals origins of a unique bacterial endosymbiosis in the earliest lineages of terrestrial Fungi.</title>
        <authorList>
            <consortium name="DOE Joint Genome Institute"/>
            <person name="Uehling J."/>
            <person name="Gryganskyi A."/>
            <person name="Hameed K."/>
            <person name="Tschaplinski T."/>
            <person name="Misztal P."/>
            <person name="Wu S."/>
            <person name="Desiro A."/>
            <person name="Vande Pol N."/>
            <person name="Du Z.-Y."/>
            <person name="Zienkiewicz A."/>
            <person name="Zienkiewicz K."/>
            <person name="Morin E."/>
            <person name="Tisserant E."/>
            <person name="Splivallo R."/>
            <person name="Hainaut M."/>
            <person name="Henrissat B."/>
            <person name="Ohm R."/>
            <person name="Kuo A."/>
            <person name="Yan J."/>
            <person name="Lipzen A."/>
            <person name="Nolan M."/>
            <person name="Labutti K."/>
            <person name="Barry K."/>
            <person name="Goldstein A."/>
            <person name="Labbe J."/>
            <person name="Schadt C."/>
            <person name="Tuskan G."/>
            <person name="Grigoriev I."/>
            <person name="Martin F."/>
            <person name="Vilgalys R."/>
            <person name="Bonito G."/>
        </authorList>
    </citation>
    <scope>NUCLEOTIDE SEQUENCE [LARGE SCALE GENOMIC DNA]</scope>
    <source>
        <strain evidence="1 2">AG-77</strain>
    </source>
</reference>
<gene>
    <name evidence="1" type="ORF">K457DRAFT_281987</name>
</gene>
<dbReference type="EMBL" id="KV442141">
    <property type="protein sequence ID" value="OAQ22807.1"/>
    <property type="molecule type" value="Genomic_DNA"/>
</dbReference>
<protein>
    <submittedName>
        <fullName evidence="1">Uncharacterized protein</fullName>
    </submittedName>
</protein>
<proteinExistence type="predicted"/>
<name>A0A197JCG2_9FUNG</name>